<feature type="domain" description="Ion transport" evidence="14">
    <location>
        <begin position="4"/>
        <end position="211"/>
    </location>
</feature>
<dbReference type="GO" id="GO:0008076">
    <property type="term" value="C:voltage-gated potassium channel complex"/>
    <property type="evidence" value="ECO:0007669"/>
    <property type="project" value="InterPro"/>
</dbReference>
<evidence type="ECO:0000313" key="15">
    <source>
        <dbReference type="EMBL" id="GFH43393.1"/>
    </source>
</evidence>
<accession>A0A6A0BFB3</accession>
<dbReference type="Proteomes" id="UP000480303">
    <property type="component" value="Unassembled WGS sequence"/>
</dbReference>
<feature type="coiled-coil region" evidence="12">
    <location>
        <begin position="204"/>
        <end position="231"/>
    </location>
</feature>
<dbReference type="GO" id="GO:0001508">
    <property type="term" value="P:action potential"/>
    <property type="evidence" value="ECO:0007669"/>
    <property type="project" value="TreeGrafter"/>
</dbReference>
<dbReference type="Gene3D" id="1.10.287.70">
    <property type="match status" value="1"/>
</dbReference>
<evidence type="ECO:0000256" key="9">
    <source>
        <dbReference type="ARBA" id="ARBA00023065"/>
    </source>
</evidence>
<keyword evidence="7" id="KW-0630">Potassium</keyword>
<evidence type="ECO:0000256" key="11">
    <source>
        <dbReference type="ARBA" id="ARBA00023303"/>
    </source>
</evidence>
<evidence type="ECO:0000256" key="3">
    <source>
        <dbReference type="ARBA" id="ARBA00022538"/>
    </source>
</evidence>
<keyword evidence="12" id="KW-0175">Coiled coil</keyword>
<dbReference type="SUPFAM" id="SSF81324">
    <property type="entry name" value="Voltage-gated potassium channels"/>
    <property type="match status" value="1"/>
</dbReference>
<evidence type="ECO:0000256" key="4">
    <source>
        <dbReference type="ARBA" id="ARBA00022692"/>
    </source>
</evidence>
<keyword evidence="4 13" id="KW-0812">Transmembrane</keyword>
<protein>
    <submittedName>
        <fullName evidence="15">Ion transporter</fullName>
    </submittedName>
</protein>
<dbReference type="EMBL" id="BLLI01000088">
    <property type="protein sequence ID" value="GFH43393.1"/>
    <property type="molecule type" value="Genomic_DNA"/>
</dbReference>
<evidence type="ECO:0000256" key="12">
    <source>
        <dbReference type="SAM" id="Coils"/>
    </source>
</evidence>
<organism evidence="15 16">
    <name type="scientific">Pseudolactococcus hodotermopsidis</name>
    <dbReference type="NCBI Taxonomy" id="2709157"/>
    <lineage>
        <taxon>Bacteria</taxon>
        <taxon>Bacillati</taxon>
        <taxon>Bacillota</taxon>
        <taxon>Bacilli</taxon>
        <taxon>Lactobacillales</taxon>
        <taxon>Streptococcaceae</taxon>
        <taxon>Pseudolactococcus</taxon>
    </lineage>
</organism>
<evidence type="ECO:0000256" key="6">
    <source>
        <dbReference type="ARBA" id="ARBA00022882"/>
    </source>
</evidence>
<keyword evidence="9" id="KW-0406">Ion transport</keyword>
<comment type="caution">
    <text evidence="15">The sequence shown here is derived from an EMBL/GenBank/DDBJ whole genome shotgun (WGS) entry which is preliminary data.</text>
</comment>
<evidence type="ECO:0000313" key="16">
    <source>
        <dbReference type="Proteomes" id="UP000480303"/>
    </source>
</evidence>
<keyword evidence="10 13" id="KW-0472">Membrane</keyword>
<dbReference type="GO" id="GO:0005249">
    <property type="term" value="F:voltage-gated potassium channel activity"/>
    <property type="evidence" value="ECO:0007669"/>
    <property type="project" value="InterPro"/>
</dbReference>
<evidence type="ECO:0000256" key="1">
    <source>
        <dbReference type="ARBA" id="ARBA00004141"/>
    </source>
</evidence>
<keyword evidence="5" id="KW-0631">Potassium channel</keyword>
<name>A0A6A0BFB3_9LACT</name>
<evidence type="ECO:0000256" key="10">
    <source>
        <dbReference type="ARBA" id="ARBA00023136"/>
    </source>
</evidence>
<feature type="transmembrane region" description="Helical" evidence="13">
    <location>
        <begin position="34"/>
        <end position="50"/>
    </location>
</feature>
<evidence type="ECO:0000256" key="5">
    <source>
        <dbReference type="ARBA" id="ARBA00022826"/>
    </source>
</evidence>
<dbReference type="InterPro" id="IPR028325">
    <property type="entry name" value="VG_K_chnl"/>
</dbReference>
<comment type="subcellular location">
    <subcellularLocation>
        <location evidence="1">Membrane</location>
        <topology evidence="1">Multi-pass membrane protein</topology>
    </subcellularLocation>
</comment>
<keyword evidence="3" id="KW-0633">Potassium transport</keyword>
<dbReference type="AlphaFoldDB" id="A0A6A0BFB3"/>
<evidence type="ECO:0000256" key="8">
    <source>
        <dbReference type="ARBA" id="ARBA00022989"/>
    </source>
</evidence>
<feature type="transmembrane region" description="Helical" evidence="13">
    <location>
        <begin position="180"/>
        <end position="204"/>
    </location>
</feature>
<feature type="transmembrane region" description="Helical" evidence="13">
    <location>
        <begin position="70"/>
        <end position="89"/>
    </location>
</feature>
<evidence type="ECO:0000256" key="2">
    <source>
        <dbReference type="ARBA" id="ARBA00022448"/>
    </source>
</evidence>
<dbReference type="InterPro" id="IPR005821">
    <property type="entry name" value="Ion_trans_dom"/>
</dbReference>
<feature type="transmembrane region" description="Helical" evidence="13">
    <location>
        <begin position="150"/>
        <end position="168"/>
    </location>
</feature>
<proteinExistence type="predicted"/>
<evidence type="ECO:0000256" key="7">
    <source>
        <dbReference type="ARBA" id="ARBA00022958"/>
    </source>
</evidence>
<dbReference type="Gene3D" id="1.20.120.350">
    <property type="entry name" value="Voltage-gated potassium channels. Chain C"/>
    <property type="match status" value="1"/>
</dbReference>
<dbReference type="PANTHER" id="PTHR11537:SF254">
    <property type="entry name" value="POTASSIUM VOLTAGE-GATED CHANNEL PROTEIN SHAB"/>
    <property type="match status" value="1"/>
</dbReference>
<gene>
    <name evidence="15" type="ORF">Hs30E_19440</name>
</gene>
<keyword evidence="16" id="KW-1185">Reference proteome</keyword>
<keyword evidence="6" id="KW-0851">Voltage-gated channel</keyword>
<keyword evidence="8 13" id="KW-1133">Transmembrane helix</keyword>
<keyword evidence="11" id="KW-0407">Ion channel</keyword>
<evidence type="ECO:0000256" key="13">
    <source>
        <dbReference type="SAM" id="Phobius"/>
    </source>
</evidence>
<dbReference type="RefSeq" id="WP_172209829.1">
    <property type="nucleotide sequence ID" value="NZ_BLLI01000088.1"/>
</dbReference>
<dbReference type="PRINTS" id="PR00169">
    <property type="entry name" value="KCHANNEL"/>
</dbReference>
<keyword evidence="2" id="KW-0813">Transport</keyword>
<dbReference type="InterPro" id="IPR027359">
    <property type="entry name" value="Volt_channel_dom_sf"/>
</dbReference>
<evidence type="ECO:0000259" key="14">
    <source>
        <dbReference type="Pfam" id="PF00520"/>
    </source>
</evidence>
<feature type="transmembrane region" description="Helical" evidence="13">
    <location>
        <begin position="6"/>
        <end position="27"/>
    </location>
</feature>
<reference evidence="15 16" key="1">
    <citation type="submission" date="2020-02" db="EMBL/GenBank/DDBJ databases">
        <title>Draft genome sequence of Lactococcus sp. Hs30E4-3.</title>
        <authorList>
            <person name="Noda S."/>
            <person name="Yuki M."/>
            <person name="Ohkuma M."/>
        </authorList>
    </citation>
    <scope>NUCLEOTIDE SEQUENCE [LARGE SCALE GENOMIC DNA]</scope>
    <source>
        <strain evidence="15 16">Hs30E4-3</strain>
    </source>
</reference>
<dbReference type="Pfam" id="PF00520">
    <property type="entry name" value="Ion_trans"/>
    <property type="match status" value="1"/>
</dbReference>
<feature type="transmembrane region" description="Helical" evidence="13">
    <location>
        <begin position="125"/>
        <end position="144"/>
    </location>
</feature>
<sequence>MKKYDLFIIALAITSISLTILDFTGSISLKESPYLQIDWSILGIFAYDYIFRFTKAENKAKFFRQNLFDLLAIIPFDSMLSFFRIARIFRITRMSKMFKFAKFLRVFGISGKLGSRLKVFFNTNGFIYLLYTSFALIFTSSIIYSNFEKIPFAQAVWWSIVTTTTVGYGDISPVTSIGKITAIILMLLGISIIGMLSSTIVSFFNNEKDETAELKEEIKNLNTKLDLLIQKIDEK</sequence>
<dbReference type="PANTHER" id="PTHR11537">
    <property type="entry name" value="VOLTAGE-GATED POTASSIUM CHANNEL"/>
    <property type="match status" value="1"/>
</dbReference>